<evidence type="ECO:0000313" key="2">
    <source>
        <dbReference type="EMBL" id="CAB1436978.1"/>
    </source>
</evidence>
<keyword evidence="3" id="KW-1185">Reference proteome</keyword>
<feature type="compositionally biased region" description="Basic residues" evidence="1">
    <location>
        <begin position="69"/>
        <end position="80"/>
    </location>
</feature>
<proteinExistence type="predicted"/>
<dbReference type="EMBL" id="CADEAL010001968">
    <property type="protein sequence ID" value="CAB1436978.1"/>
    <property type="molecule type" value="Genomic_DNA"/>
</dbReference>
<comment type="caution">
    <text evidence="2">The sequence shown here is derived from an EMBL/GenBank/DDBJ whole genome shotgun (WGS) entry which is preliminary data.</text>
</comment>
<feature type="compositionally biased region" description="Pro residues" evidence="1">
    <location>
        <begin position="1"/>
        <end position="14"/>
    </location>
</feature>
<evidence type="ECO:0000313" key="3">
    <source>
        <dbReference type="Proteomes" id="UP001153269"/>
    </source>
</evidence>
<dbReference type="Proteomes" id="UP001153269">
    <property type="component" value="Unassembled WGS sequence"/>
</dbReference>
<name>A0A9N7UQK7_PLEPL</name>
<feature type="region of interest" description="Disordered" evidence="1">
    <location>
        <begin position="206"/>
        <end position="237"/>
    </location>
</feature>
<evidence type="ECO:0000256" key="1">
    <source>
        <dbReference type="SAM" id="MobiDB-lite"/>
    </source>
</evidence>
<organism evidence="2 3">
    <name type="scientific">Pleuronectes platessa</name>
    <name type="common">European plaice</name>
    <dbReference type="NCBI Taxonomy" id="8262"/>
    <lineage>
        <taxon>Eukaryota</taxon>
        <taxon>Metazoa</taxon>
        <taxon>Chordata</taxon>
        <taxon>Craniata</taxon>
        <taxon>Vertebrata</taxon>
        <taxon>Euteleostomi</taxon>
        <taxon>Actinopterygii</taxon>
        <taxon>Neopterygii</taxon>
        <taxon>Teleostei</taxon>
        <taxon>Neoteleostei</taxon>
        <taxon>Acanthomorphata</taxon>
        <taxon>Carangaria</taxon>
        <taxon>Pleuronectiformes</taxon>
        <taxon>Pleuronectoidei</taxon>
        <taxon>Pleuronectidae</taxon>
        <taxon>Pleuronectes</taxon>
    </lineage>
</organism>
<dbReference type="AlphaFoldDB" id="A0A9N7UQK7"/>
<gene>
    <name evidence="2" type="ORF">PLEPLA_LOCUS25011</name>
</gene>
<sequence>MKERNPYPPSPNPPTTQGHPMPCTFLSDREHDTEAPCTPPTPACPRTPLQFHPSYLPPGLHRVPTKAATPKKRKGKKRREKNTAATMQNSAGPRTVFCPGPCLSSPGLSVKHTLFSGGTTAWRLGGWNRGVAILPLWPKEERAVPAWSRSHPLPREHLSLLVMDVRRPCSCMDTNGGELRHTERRISQLITDHSEALESIQQGVHSPRLRRQGTEPCLKAPGWGPMLNGLREHTRRN</sequence>
<protein>
    <submittedName>
        <fullName evidence="2">Uncharacterized protein</fullName>
    </submittedName>
</protein>
<accession>A0A9N7UQK7</accession>
<reference evidence="2" key="1">
    <citation type="submission" date="2020-03" db="EMBL/GenBank/DDBJ databases">
        <authorList>
            <person name="Weist P."/>
        </authorList>
    </citation>
    <scope>NUCLEOTIDE SEQUENCE</scope>
</reference>
<feature type="compositionally biased region" description="Polar residues" evidence="1">
    <location>
        <begin position="83"/>
        <end position="92"/>
    </location>
</feature>
<feature type="region of interest" description="Disordered" evidence="1">
    <location>
        <begin position="1"/>
        <end position="92"/>
    </location>
</feature>